<dbReference type="Proteomes" id="UP001596143">
    <property type="component" value="Unassembled WGS sequence"/>
</dbReference>
<dbReference type="Gene3D" id="3.10.20.520">
    <property type="entry name" value="Phenylacetic acid degradation B"/>
    <property type="match status" value="1"/>
</dbReference>
<evidence type="ECO:0000313" key="1">
    <source>
        <dbReference type="EMBL" id="MFC5627709.1"/>
    </source>
</evidence>
<dbReference type="RefSeq" id="WP_270895239.1">
    <property type="nucleotide sequence ID" value="NZ_JBHSPF010000012.1"/>
</dbReference>
<dbReference type="InterPro" id="IPR009359">
    <property type="entry name" value="PaaB"/>
</dbReference>
<name>A0ABW0U4R7_9BACI</name>
<comment type="caution">
    <text evidence="1">The sequence shown here is derived from an EMBL/GenBank/DDBJ whole genome shotgun (WGS) entry which is preliminary data.</text>
</comment>
<proteinExistence type="predicted"/>
<protein>
    <submittedName>
        <fullName evidence="1">1,2-phenylacetyl-CoA epoxidase subunit PaaB</fullName>
    </submittedName>
</protein>
<sequence>MAENEKKATFYKTYEVFSRKNDKSHAQHQFSLLAPNEEIALAMAQENFMRREDVIDVWVVARDNIRKMTSEERKQWTKRLDNKDYRNTKGYGYLRKKWREKEQEMLDEKEILSWKEVARK</sequence>
<dbReference type="NCBIfam" id="TIGR02157">
    <property type="entry name" value="PA_CoA_Oxy2"/>
    <property type="match status" value="1"/>
</dbReference>
<dbReference type="Pfam" id="PF06243">
    <property type="entry name" value="PaaB"/>
    <property type="match status" value="1"/>
</dbReference>
<reference evidence="2" key="1">
    <citation type="journal article" date="2019" name="Int. J. Syst. Evol. Microbiol.">
        <title>The Global Catalogue of Microorganisms (GCM) 10K type strain sequencing project: providing services to taxonomists for standard genome sequencing and annotation.</title>
        <authorList>
            <consortium name="The Broad Institute Genomics Platform"/>
            <consortium name="The Broad Institute Genome Sequencing Center for Infectious Disease"/>
            <person name="Wu L."/>
            <person name="Ma J."/>
        </authorList>
    </citation>
    <scope>NUCLEOTIDE SEQUENCE [LARGE SCALE GENOMIC DNA]</scope>
    <source>
        <strain evidence="2">CGMCC 1.15790</strain>
    </source>
</reference>
<keyword evidence="2" id="KW-1185">Reference proteome</keyword>
<dbReference type="EMBL" id="JBHSPF010000012">
    <property type="protein sequence ID" value="MFC5627709.1"/>
    <property type="molecule type" value="Genomic_DNA"/>
</dbReference>
<evidence type="ECO:0000313" key="2">
    <source>
        <dbReference type="Proteomes" id="UP001596143"/>
    </source>
</evidence>
<accession>A0ABW0U4R7</accession>
<dbReference type="InterPro" id="IPR038693">
    <property type="entry name" value="PaaB_sf"/>
</dbReference>
<organism evidence="1 2">
    <name type="scientific">Aliibacillus thermotolerans</name>
    <dbReference type="NCBI Taxonomy" id="1834418"/>
    <lineage>
        <taxon>Bacteria</taxon>
        <taxon>Bacillati</taxon>
        <taxon>Bacillota</taxon>
        <taxon>Bacilli</taxon>
        <taxon>Bacillales</taxon>
        <taxon>Bacillaceae</taxon>
        <taxon>Aliibacillus</taxon>
    </lineage>
</organism>
<gene>
    <name evidence="1" type="primary">paaB</name>
    <name evidence="1" type="ORF">ACFPTR_02190</name>
</gene>